<gene>
    <name evidence="3" type="ORF">OG579_18535</name>
</gene>
<dbReference type="Pfam" id="PF10969">
    <property type="entry name" value="DUF2771"/>
    <property type="match status" value="1"/>
</dbReference>
<keyword evidence="2" id="KW-0472">Membrane</keyword>
<keyword evidence="4" id="KW-1185">Reference proteome</keyword>
<evidence type="ECO:0000313" key="4">
    <source>
        <dbReference type="Proteomes" id="UP001432128"/>
    </source>
</evidence>
<dbReference type="RefSeq" id="WP_328857136.1">
    <property type="nucleotide sequence ID" value="NZ_CP108021.1"/>
</dbReference>
<dbReference type="InterPro" id="IPR024495">
    <property type="entry name" value="DUF2771"/>
</dbReference>
<dbReference type="Proteomes" id="UP001432128">
    <property type="component" value="Chromosome"/>
</dbReference>
<sequence>MFRLSSGEKKFVAIIAIIGVVFVAVVAGGVFALTSGHEEEAPYLQATTGKTLVKVQPTILCDIDLSNCRKGAEGTFARELPVPVGEQAIISVSQGIADAPWALTIEYLTPKGFEQEPPVFYAPNERFTFTVSSTKDKIVSNVEVRLPSGRTDAGGAPITRGFWSLKTLPPNTPMPREAQSTGAGAGDSYQNTIGS</sequence>
<feature type="compositionally biased region" description="Polar residues" evidence="1">
    <location>
        <begin position="178"/>
        <end position="195"/>
    </location>
</feature>
<organism evidence="3 4">
    <name type="scientific">Williamsia herbipolensis</name>
    <dbReference type="NCBI Taxonomy" id="1603258"/>
    <lineage>
        <taxon>Bacteria</taxon>
        <taxon>Bacillati</taxon>
        <taxon>Actinomycetota</taxon>
        <taxon>Actinomycetes</taxon>
        <taxon>Mycobacteriales</taxon>
        <taxon>Nocardiaceae</taxon>
        <taxon>Williamsia</taxon>
    </lineage>
</organism>
<protein>
    <submittedName>
        <fullName evidence="3">DUF2771 domain-containing protein</fullName>
    </submittedName>
</protein>
<dbReference type="AlphaFoldDB" id="A0AAU4K0Y3"/>
<dbReference type="KEGG" id="whr:OG579_18535"/>
<name>A0AAU4K0Y3_9NOCA</name>
<evidence type="ECO:0000256" key="1">
    <source>
        <dbReference type="SAM" id="MobiDB-lite"/>
    </source>
</evidence>
<keyword evidence="2" id="KW-1133">Transmembrane helix</keyword>
<keyword evidence="2" id="KW-0812">Transmembrane</keyword>
<accession>A0AAU4K0Y3</accession>
<evidence type="ECO:0000256" key="2">
    <source>
        <dbReference type="SAM" id="Phobius"/>
    </source>
</evidence>
<dbReference type="EMBL" id="CP108021">
    <property type="protein sequence ID" value="WUM19671.1"/>
    <property type="molecule type" value="Genomic_DNA"/>
</dbReference>
<feature type="region of interest" description="Disordered" evidence="1">
    <location>
        <begin position="168"/>
        <end position="195"/>
    </location>
</feature>
<evidence type="ECO:0000313" key="3">
    <source>
        <dbReference type="EMBL" id="WUM19671.1"/>
    </source>
</evidence>
<reference evidence="3 4" key="1">
    <citation type="submission" date="2022-10" db="EMBL/GenBank/DDBJ databases">
        <title>The complete genomes of actinobacterial strains from the NBC collection.</title>
        <authorList>
            <person name="Joergensen T.S."/>
            <person name="Alvarez Arevalo M."/>
            <person name="Sterndorff E.B."/>
            <person name="Faurdal D."/>
            <person name="Vuksanovic O."/>
            <person name="Mourched A.-S."/>
            <person name="Charusanti P."/>
            <person name="Shaw S."/>
            <person name="Blin K."/>
            <person name="Weber T."/>
        </authorList>
    </citation>
    <scope>NUCLEOTIDE SEQUENCE [LARGE SCALE GENOMIC DNA]</scope>
    <source>
        <strain evidence="3 4">NBC_00319</strain>
    </source>
</reference>
<feature type="transmembrane region" description="Helical" evidence="2">
    <location>
        <begin position="12"/>
        <end position="33"/>
    </location>
</feature>
<proteinExistence type="predicted"/>